<evidence type="ECO:0000313" key="6">
    <source>
        <dbReference type="EMBL" id="MBW3092687.1"/>
    </source>
</evidence>
<feature type="region of interest" description="Disordered" evidence="2">
    <location>
        <begin position="27"/>
        <end position="55"/>
    </location>
</feature>
<comment type="caution">
    <text evidence="6">The sequence shown here is derived from an EMBL/GenBank/DDBJ whole genome shotgun (WGS) entry which is preliminary data.</text>
</comment>
<evidence type="ECO:0000256" key="3">
    <source>
        <dbReference type="SAM" id="SignalP"/>
    </source>
</evidence>
<evidence type="ECO:0000259" key="4">
    <source>
        <dbReference type="SMART" id="SM00062"/>
    </source>
</evidence>
<evidence type="ECO:0000256" key="2">
    <source>
        <dbReference type="SAM" id="MobiDB-lite"/>
    </source>
</evidence>
<feature type="signal peptide" evidence="3">
    <location>
        <begin position="1"/>
        <end position="21"/>
    </location>
</feature>
<organism evidence="6 7">
    <name type="scientific">Bifidobacterium miconis</name>
    <dbReference type="NCBI Taxonomy" id="2834435"/>
    <lineage>
        <taxon>Bacteria</taxon>
        <taxon>Bacillati</taxon>
        <taxon>Actinomycetota</taxon>
        <taxon>Actinomycetes</taxon>
        <taxon>Bifidobacteriales</taxon>
        <taxon>Bifidobacteriaceae</taxon>
        <taxon>Bifidobacterium</taxon>
    </lineage>
</organism>
<dbReference type="InterPro" id="IPR001638">
    <property type="entry name" value="Solute-binding_3/MltF_N"/>
</dbReference>
<dbReference type="PROSITE" id="PS51257">
    <property type="entry name" value="PROKAR_LIPOPROTEIN"/>
    <property type="match status" value="1"/>
</dbReference>
<feature type="domain" description="Ionotropic glutamate receptor C-terminal" evidence="5">
    <location>
        <begin position="57"/>
        <end position="283"/>
    </location>
</feature>
<dbReference type="SMART" id="SM00062">
    <property type="entry name" value="PBPb"/>
    <property type="match status" value="1"/>
</dbReference>
<dbReference type="InterPro" id="IPR001320">
    <property type="entry name" value="Iontro_rcpt_C"/>
</dbReference>
<dbReference type="Proteomes" id="UP000700815">
    <property type="component" value="Unassembled WGS sequence"/>
</dbReference>
<sequence length="292" mass="31056">MFSKKSFVRAAVATVSVVALAFSAACGSSTSSNNSGSDANSSASSSDITQQTVKPGKLTIATGDPAYEPWVMNDKPESGEGFEAALAYDVAEKLGFDKSDVVWTRTTFDSAIAPGAKDWDLNIQQFGITDERKQAVDFSSGYYKDTQSVVVKKDGKFASAKSLADLKDAVIGVMVGTQAYTIVKDKIKDDIQTFNDDAALGQALDAGQIDALVTNTVESVYMVQSEQVKDAKVLGRIAGSEDKDGLGIVLPKDSKLTAAVTKAVDDLNADGTIKQLQDKWLAEYTTDLTELK</sequence>
<keyword evidence="1 3" id="KW-0732">Signal</keyword>
<dbReference type="EMBL" id="JAHBBH010000016">
    <property type="protein sequence ID" value="MBW3092687.1"/>
    <property type="molecule type" value="Genomic_DNA"/>
</dbReference>
<feature type="compositionally biased region" description="Low complexity" evidence="2">
    <location>
        <begin position="27"/>
        <end position="47"/>
    </location>
</feature>
<feature type="chain" id="PRO_5046700786" evidence="3">
    <location>
        <begin position="22"/>
        <end position="292"/>
    </location>
</feature>
<dbReference type="RefSeq" id="WP_219058754.1">
    <property type="nucleotide sequence ID" value="NZ_JAHBBH010000016.1"/>
</dbReference>
<reference evidence="6 7" key="1">
    <citation type="submission" date="2021-05" db="EMBL/GenBank/DDBJ databases">
        <title>Phylogenetic classification of ten novel species belonging to the genus Bifidobacterium comprising B. colchicus sp. nov., B. abeli sp. nov., B. bicoloris sp. nov., B. guerezis sp. nov., B. rosaliae sp. nov., B. santillanensis sp. nov., B. argentati sp. nov., B. amazzoni sp. nov., B. pluviali sp. nov., and B. pinnaculum sp. nov.</title>
        <authorList>
            <person name="Lugli G.A."/>
            <person name="Ruiz Garcia L."/>
            <person name="Margolles A."/>
            <person name="Ventura M."/>
        </authorList>
    </citation>
    <scope>NUCLEOTIDE SEQUENCE [LARGE SCALE GENOMIC DNA]</scope>
    <source>
        <strain evidence="6 7">82T10</strain>
    </source>
</reference>
<evidence type="ECO:0000259" key="5">
    <source>
        <dbReference type="SMART" id="SM00079"/>
    </source>
</evidence>
<dbReference type="SMART" id="SM00079">
    <property type="entry name" value="PBPe"/>
    <property type="match status" value="1"/>
</dbReference>
<protein>
    <submittedName>
        <fullName evidence="6">Amino acid ABC transporter substrate-binding protein</fullName>
    </submittedName>
</protein>
<dbReference type="Pfam" id="PF00497">
    <property type="entry name" value="SBP_bac_3"/>
    <property type="match status" value="1"/>
</dbReference>
<accession>A0ABS6WFG6</accession>
<feature type="domain" description="Solute-binding protein family 3/N-terminal" evidence="4">
    <location>
        <begin position="57"/>
        <end position="284"/>
    </location>
</feature>
<dbReference type="CDD" id="cd13530">
    <property type="entry name" value="PBP2_peptides_like"/>
    <property type="match status" value="1"/>
</dbReference>
<evidence type="ECO:0000313" key="7">
    <source>
        <dbReference type="Proteomes" id="UP000700815"/>
    </source>
</evidence>
<dbReference type="PANTHER" id="PTHR35936:SF19">
    <property type="entry name" value="AMINO-ACID-BINDING PROTEIN YXEM-RELATED"/>
    <property type="match status" value="1"/>
</dbReference>
<evidence type="ECO:0000256" key="1">
    <source>
        <dbReference type="ARBA" id="ARBA00022729"/>
    </source>
</evidence>
<proteinExistence type="predicted"/>
<name>A0ABS6WFG6_9BIFI</name>
<dbReference type="PANTHER" id="PTHR35936">
    <property type="entry name" value="MEMBRANE-BOUND LYTIC MUREIN TRANSGLYCOSYLASE F"/>
    <property type="match status" value="1"/>
</dbReference>
<keyword evidence="7" id="KW-1185">Reference proteome</keyword>
<gene>
    <name evidence="6" type="ORF">KIH79_06945</name>
</gene>